<proteinExistence type="predicted"/>
<protein>
    <submittedName>
        <fullName evidence="1">Rho-binding antiterminator</fullName>
    </submittedName>
</protein>
<accession>A0ABV4WA57</accession>
<organism evidence="1 2">
    <name type="scientific">Marinobacter shengliensis</name>
    <dbReference type="NCBI Taxonomy" id="1389223"/>
    <lineage>
        <taxon>Bacteria</taxon>
        <taxon>Pseudomonadati</taxon>
        <taxon>Pseudomonadota</taxon>
        <taxon>Gammaproteobacteria</taxon>
        <taxon>Pseudomonadales</taxon>
        <taxon>Marinobacteraceae</taxon>
        <taxon>Marinobacter</taxon>
    </lineage>
</organism>
<dbReference type="Pfam" id="PF07073">
    <property type="entry name" value="ROF"/>
    <property type="match status" value="1"/>
</dbReference>
<evidence type="ECO:0000313" key="1">
    <source>
        <dbReference type="EMBL" id="MFB2717086.1"/>
    </source>
</evidence>
<dbReference type="RefSeq" id="WP_374815395.1">
    <property type="nucleotide sequence ID" value="NZ_JBHFLD010000027.1"/>
</dbReference>
<comment type="caution">
    <text evidence="1">The sequence shown here is derived from an EMBL/GenBank/DDBJ whole genome shotgun (WGS) entry which is preliminary data.</text>
</comment>
<dbReference type="Proteomes" id="UP001576762">
    <property type="component" value="Unassembled WGS sequence"/>
</dbReference>
<keyword evidence="2" id="KW-1185">Reference proteome</keyword>
<name>A0ABV4WA57_9GAMM</name>
<gene>
    <name evidence="1" type="ORF">ACE05E_16530</name>
</gene>
<dbReference type="InterPro" id="IPR023534">
    <property type="entry name" value="Rof/RNase_P-like"/>
</dbReference>
<dbReference type="Gene3D" id="2.30.30.400">
    <property type="entry name" value="Rof-like"/>
    <property type="match status" value="1"/>
</dbReference>
<dbReference type="InterPro" id="IPR038626">
    <property type="entry name" value="Rof-like_sf"/>
</dbReference>
<dbReference type="EMBL" id="JBHFLD010000027">
    <property type="protein sequence ID" value="MFB2717086.1"/>
    <property type="molecule type" value="Genomic_DNA"/>
</dbReference>
<dbReference type="InterPro" id="IPR009778">
    <property type="entry name" value="ROF"/>
</dbReference>
<dbReference type="SUPFAM" id="SSF101744">
    <property type="entry name" value="Rof/RNase P subunit-like"/>
    <property type="match status" value="1"/>
</dbReference>
<evidence type="ECO:0000313" key="2">
    <source>
        <dbReference type="Proteomes" id="UP001576762"/>
    </source>
</evidence>
<reference evidence="1 2" key="1">
    <citation type="submission" date="2024-09" db="EMBL/GenBank/DDBJ databases">
        <title>Draft genome sequences of 6 high pH adapted Marinobacter shengliensis sp. isolated from Mariana forearc serpentinite mud volcanoes.</title>
        <authorList>
            <person name="Elkassas S."/>
            <person name="Serres M."/>
            <person name="Michael N."/>
            <person name="Amina P."/>
            <person name="Teodora Z."/>
            <person name="Julie H."/>
        </authorList>
    </citation>
    <scope>NUCLEOTIDE SEQUENCE [LARGE SCALE GENOMIC DNA]</scope>
    <source>
        <strain evidence="1 2">EB4</strain>
    </source>
</reference>
<sequence length="81" mass="9371">MITCHQSDYLEIACLYRIPVSLAWGDGREVVGVPRDTGYNDQREECLLMQIDDHERWIVLEGVASMTALQENKHFDRVEFG</sequence>